<evidence type="ECO:0000256" key="1">
    <source>
        <dbReference type="ARBA" id="ARBA00001933"/>
    </source>
</evidence>
<dbReference type="Proteomes" id="UP000594943">
    <property type="component" value="Chromosome 2"/>
</dbReference>
<dbReference type="InterPro" id="IPR001926">
    <property type="entry name" value="TrpB-like_PALP"/>
</dbReference>
<keyword evidence="2" id="KW-0663">Pyridoxal phosphate</keyword>
<evidence type="ECO:0000256" key="3">
    <source>
        <dbReference type="SAM" id="MobiDB-lite"/>
    </source>
</evidence>
<protein>
    <submittedName>
        <fullName evidence="4">Pyridoxal-phosphate dependent enzyme</fullName>
    </submittedName>
</protein>
<dbReference type="InterPro" id="IPR036052">
    <property type="entry name" value="TrpB-like_PALP_sf"/>
</dbReference>
<dbReference type="InterPro" id="IPR001216">
    <property type="entry name" value="P-phosphate_BS"/>
</dbReference>
<dbReference type="EMBL" id="CP065687">
    <property type="protein sequence ID" value="QPS47869.1"/>
    <property type="molecule type" value="Genomic_DNA"/>
</dbReference>
<name>A0A7U4SVL6_9BURK</name>
<dbReference type="PROSITE" id="PS00901">
    <property type="entry name" value="CYS_SYNTHASE"/>
    <property type="match status" value="1"/>
</dbReference>
<feature type="compositionally biased region" description="Basic and acidic residues" evidence="3">
    <location>
        <begin position="325"/>
        <end position="337"/>
    </location>
</feature>
<dbReference type="GO" id="GO:0006535">
    <property type="term" value="P:cysteine biosynthetic process from serine"/>
    <property type="evidence" value="ECO:0007669"/>
    <property type="project" value="InterPro"/>
</dbReference>
<accession>A0A7U4SVL6</accession>
<dbReference type="KEGG" id="bhg:I6G56_26280"/>
<accession>A0A7T2U9C9</accession>
<proteinExistence type="predicted"/>
<dbReference type="PANTHER" id="PTHR10314">
    <property type="entry name" value="CYSTATHIONINE BETA-SYNTHASE"/>
    <property type="match status" value="1"/>
</dbReference>
<evidence type="ECO:0000313" key="4">
    <source>
        <dbReference type="EMBL" id="QPS47869.1"/>
    </source>
</evidence>
<reference evidence="4 5" key="1">
    <citation type="submission" date="2020-12" db="EMBL/GenBank/DDBJ databases">
        <title>FDA dAtabase for Regulatory Grade micrObial Sequences (FDA-ARGOS): Supporting development and validation of Infectious Disease Dx tests.</title>
        <authorList>
            <person name="Nelson B."/>
            <person name="Plummer A."/>
            <person name="Tallon L."/>
            <person name="Sadzewicz L."/>
            <person name="Zhao X."/>
            <person name="Boylan J."/>
            <person name="Ott S."/>
            <person name="Bowen H."/>
            <person name="Vavikolanu K."/>
            <person name="Mehta A."/>
            <person name="Aluvathingal J."/>
            <person name="Nadendla S."/>
            <person name="Myers T."/>
            <person name="Yan Y."/>
            <person name="Sichtig H."/>
        </authorList>
    </citation>
    <scope>NUCLEOTIDE SEQUENCE [LARGE SCALE GENOMIC DNA]</scope>
    <source>
        <strain evidence="4 5">FDAARGOS_899</strain>
    </source>
</reference>
<dbReference type="Pfam" id="PF00291">
    <property type="entry name" value="PALP"/>
    <property type="match status" value="1"/>
</dbReference>
<dbReference type="SUPFAM" id="SSF53686">
    <property type="entry name" value="Tryptophan synthase beta subunit-like PLP-dependent enzymes"/>
    <property type="match status" value="1"/>
</dbReference>
<dbReference type="Gene3D" id="3.40.50.1100">
    <property type="match status" value="2"/>
</dbReference>
<feature type="region of interest" description="Disordered" evidence="3">
    <location>
        <begin position="325"/>
        <end position="348"/>
    </location>
</feature>
<dbReference type="InterPro" id="IPR050214">
    <property type="entry name" value="Cys_Synth/Cystath_Beta-Synth"/>
</dbReference>
<comment type="cofactor">
    <cofactor evidence="1">
        <name>pyridoxal 5'-phosphate</name>
        <dbReference type="ChEBI" id="CHEBI:597326"/>
    </cofactor>
</comment>
<gene>
    <name evidence="4" type="ORF">I6G56_26280</name>
</gene>
<sequence>MDFELFNAQPAAPAFGKALELFPQLKAYRDSLGNTPLVEVPGPTNGARVYAKLESKNPSGSIKDRVAFGLFCDAINAHDFSSGPLKLLDSSGGNMAKALAHLGNLCGLPVHVVIPDSASDELLQSLNDNKAIVTKVDRSHFLLGIIARSQQIAREEPGWTLLSQHLNLVNTAVHQHHTGTEICRQLDGRRADAWVAAVGTGGTLAGVYAALAQQNPDVRVVGCTPDEMPFGTMAPPNGSARFAGAGGLGYGFRQPFVSLIPFAVPFQTVTHAESLKAMYRFLEETGIPIGGSAAANWIVACNVAAELGRNATVVTVFADAGSDADRERGRQLMESDKNPIGNPDYANA</sequence>
<dbReference type="RefSeq" id="WP_015602768.1">
    <property type="nucleotide sequence ID" value="NZ_CM003627.1"/>
</dbReference>
<dbReference type="GO" id="GO:0016765">
    <property type="term" value="F:transferase activity, transferring alkyl or aryl (other than methyl) groups"/>
    <property type="evidence" value="ECO:0007669"/>
    <property type="project" value="UniProtKB-ARBA"/>
</dbReference>
<evidence type="ECO:0000256" key="2">
    <source>
        <dbReference type="ARBA" id="ARBA00022898"/>
    </source>
</evidence>
<evidence type="ECO:0000313" key="5">
    <source>
        <dbReference type="Proteomes" id="UP000594943"/>
    </source>
</evidence>
<organism evidence="4 5">
    <name type="scientific">Burkholderia humptydooensis</name>
    <dbReference type="NCBI Taxonomy" id="430531"/>
    <lineage>
        <taxon>Bacteria</taxon>
        <taxon>Pseudomonadati</taxon>
        <taxon>Pseudomonadota</taxon>
        <taxon>Betaproteobacteria</taxon>
        <taxon>Burkholderiales</taxon>
        <taxon>Burkholderiaceae</taxon>
        <taxon>Burkholderia</taxon>
        <taxon>pseudomallei group</taxon>
    </lineage>
</organism>
<dbReference type="AlphaFoldDB" id="A0A7U4SVL6"/>